<dbReference type="Gene3D" id="3.20.20.60">
    <property type="entry name" value="Phosphoenolpyruvate-binding domains"/>
    <property type="match status" value="1"/>
</dbReference>
<evidence type="ECO:0000313" key="2">
    <source>
        <dbReference type="EMBL" id="KAE8953323.1"/>
    </source>
</evidence>
<name>A0A6A3G8S4_9STRA</name>
<sequence>MDVKVAGDGISVHPHIMILLVGSFEELGKSFDYKVGTMIKVAHGALQPGTLAEVAEFYSFGTNDLAQMTFGTSRDDEKAKFT</sequence>
<dbReference type="SUPFAM" id="SSF51621">
    <property type="entry name" value="Phosphoenolpyruvate/pyruvate domain"/>
    <property type="match status" value="1"/>
</dbReference>
<protein>
    <recommendedName>
        <fullName evidence="1">PEP-utilising enzyme C-terminal domain-containing protein</fullName>
    </recommendedName>
</protein>
<dbReference type="InterPro" id="IPR000121">
    <property type="entry name" value="PEP_util_C"/>
</dbReference>
<proteinExistence type="predicted"/>
<dbReference type="EMBL" id="QXFV01010782">
    <property type="protein sequence ID" value="KAE8953323.1"/>
    <property type="molecule type" value="Genomic_DNA"/>
</dbReference>
<dbReference type="PANTHER" id="PTHR22931">
    <property type="entry name" value="PHOSPHOENOLPYRUVATE DIKINASE-RELATED"/>
    <property type="match status" value="1"/>
</dbReference>
<dbReference type="GO" id="GO:0050242">
    <property type="term" value="F:pyruvate, phosphate dikinase activity"/>
    <property type="evidence" value="ECO:0007669"/>
    <property type="project" value="InterPro"/>
</dbReference>
<comment type="caution">
    <text evidence="2">The sequence shown here is derived from an EMBL/GenBank/DDBJ whole genome shotgun (WGS) entry which is preliminary data.</text>
</comment>
<dbReference type="InterPro" id="IPR010121">
    <property type="entry name" value="Pyruvate_phosphate_dikinase"/>
</dbReference>
<dbReference type="InterPro" id="IPR040442">
    <property type="entry name" value="Pyrv_kinase-like_dom_sf"/>
</dbReference>
<accession>A0A6A3G8S4</accession>
<dbReference type="Proteomes" id="UP000429607">
    <property type="component" value="Unassembled WGS sequence"/>
</dbReference>
<reference evidence="2 3" key="1">
    <citation type="submission" date="2018-09" db="EMBL/GenBank/DDBJ databases">
        <title>Genomic investigation of the strawberry pathogen Phytophthora fragariae indicates pathogenicity is determined by transcriptional variation in three key races.</title>
        <authorList>
            <person name="Adams T.M."/>
            <person name="Armitage A.D."/>
            <person name="Sobczyk M.K."/>
            <person name="Bates H.J."/>
            <person name="Dunwell J.M."/>
            <person name="Nellist C.F."/>
            <person name="Harrison R.J."/>
        </authorList>
    </citation>
    <scope>NUCLEOTIDE SEQUENCE [LARGE SCALE GENOMIC DNA]</scope>
    <source>
        <strain evidence="2 3">SCRP249</strain>
    </source>
</reference>
<gene>
    <name evidence="2" type="ORF">PR001_g32925</name>
</gene>
<dbReference type="Pfam" id="PF02896">
    <property type="entry name" value="PEP-utilizers_C"/>
    <property type="match status" value="1"/>
</dbReference>
<evidence type="ECO:0000313" key="3">
    <source>
        <dbReference type="Proteomes" id="UP000429607"/>
    </source>
</evidence>
<feature type="domain" description="PEP-utilising enzyme C-terminal" evidence="1">
    <location>
        <begin position="27"/>
        <end position="78"/>
    </location>
</feature>
<organism evidence="2 3">
    <name type="scientific">Phytophthora rubi</name>
    <dbReference type="NCBI Taxonomy" id="129364"/>
    <lineage>
        <taxon>Eukaryota</taxon>
        <taxon>Sar</taxon>
        <taxon>Stramenopiles</taxon>
        <taxon>Oomycota</taxon>
        <taxon>Peronosporomycetes</taxon>
        <taxon>Peronosporales</taxon>
        <taxon>Peronosporaceae</taxon>
        <taxon>Phytophthora</taxon>
    </lineage>
</organism>
<dbReference type="PANTHER" id="PTHR22931:SF9">
    <property type="entry name" value="PYRUVATE, PHOSPHATE DIKINASE 1, CHLOROPLASTIC"/>
    <property type="match status" value="1"/>
</dbReference>
<evidence type="ECO:0000259" key="1">
    <source>
        <dbReference type="Pfam" id="PF02896"/>
    </source>
</evidence>
<dbReference type="InterPro" id="IPR015813">
    <property type="entry name" value="Pyrv/PenolPyrv_kinase-like_dom"/>
</dbReference>
<dbReference type="AlphaFoldDB" id="A0A6A3G8S4"/>